<dbReference type="GO" id="GO:0005524">
    <property type="term" value="F:ATP binding"/>
    <property type="evidence" value="ECO:0007669"/>
    <property type="project" value="UniProtKB-UniRule"/>
</dbReference>
<dbReference type="InterPro" id="IPR050235">
    <property type="entry name" value="CK1_Ser-Thr_kinase"/>
</dbReference>
<dbReference type="PROSITE" id="PS00107">
    <property type="entry name" value="PROTEIN_KINASE_ATP"/>
    <property type="match status" value="1"/>
</dbReference>
<evidence type="ECO:0000256" key="2">
    <source>
        <dbReference type="ARBA" id="ARBA00022741"/>
    </source>
</evidence>
<dbReference type="OrthoDB" id="5800476at2759"/>
<feature type="domain" description="Protein kinase" evidence="6">
    <location>
        <begin position="11"/>
        <end position="275"/>
    </location>
</feature>
<feature type="compositionally biased region" description="Polar residues" evidence="5">
    <location>
        <begin position="327"/>
        <end position="337"/>
    </location>
</feature>
<feature type="compositionally biased region" description="Low complexity" evidence="5">
    <location>
        <begin position="338"/>
        <end position="361"/>
    </location>
</feature>
<sequence>MTLEGRGIGQFRLGKKIGAGSFGEIYIATNMATNEESAIKLENAKATHPQLEYEARVYRLLAGGIGIPSIRWFGKEITYNVLVMDLLGPSLEDLFNYCKRRFTLKTVLLLAEQLLARVEYVHTKGFIHRDIKPDNFLMGTGRRGNQVYTIDFGLAKRFRDPKTMAHIPYREQKNLTGTPRYASINTHLGIEQSRRDDLESLGYILIYFSRGQLPWQGIRARTKKEKYDKIMQKKMTTTTEVLCQGLHPEFAIYLNYVRSLGFEDDPDYTYLHKLFRCLFVTEGFKHDYVFDWTIRKLNEKRIVDAPSITSTVPSPSVPITTFALPPGNSTLHQSTGLPTPQQTTVTVPSTSANNNSNNTNPRLSAAPYHTGHKSTDTLKRLDSIMLQYQQQLQQYSALSLPQQQPTSTTMTSLPSPYHSMRPLVPHSLPMPHPHPHTSLPSLQQQLPGVYLPNVLYDNNSNTSNMINYNSLGNKAAAGGRILVRDNQQQGGKYRGRVLEMAMAGNRADTHNACALSPSDPRSLSLPTDTGTLNNRVLRSQTTKSTTIPANISPVVSASTTQAQPMSQEYFNNPYSHHNILNSNSNNNLINSDSNNHEQHDKQFTTQRFHALNTSSLFDNIN</sequence>
<dbReference type="GO" id="GO:0004674">
    <property type="term" value="F:protein serine/threonine kinase activity"/>
    <property type="evidence" value="ECO:0007669"/>
    <property type="project" value="UniProtKB-EC"/>
</dbReference>
<feature type="compositionally biased region" description="Low complexity" evidence="5">
    <location>
        <begin position="582"/>
        <end position="593"/>
    </location>
</feature>
<feature type="region of interest" description="Disordered" evidence="5">
    <location>
        <begin position="327"/>
        <end position="370"/>
    </location>
</feature>
<evidence type="ECO:0000256" key="1">
    <source>
        <dbReference type="ARBA" id="ARBA00012513"/>
    </source>
</evidence>
<dbReference type="FunFam" id="1.10.510.10:FF:000596">
    <property type="entry name" value="CK1 family protein kinase"/>
    <property type="match status" value="1"/>
</dbReference>
<feature type="binding site" evidence="4">
    <location>
        <position position="40"/>
    </location>
    <ligand>
        <name>ATP</name>
        <dbReference type="ChEBI" id="CHEBI:30616"/>
    </ligand>
</feature>
<evidence type="ECO:0000256" key="5">
    <source>
        <dbReference type="SAM" id="MobiDB-lite"/>
    </source>
</evidence>
<reference evidence="7" key="1">
    <citation type="submission" date="2016-04" db="EMBL/GenBank/DDBJ databases">
        <authorList>
            <person name="Evans L.H."/>
            <person name="Alamgir A."/>
            <person name="Owens N."/>
            <person name="Weber N.D."/>
            <person name="Virtaneva K."/>
            <person name="Barbian K."/>
            <person name="Babar A."/>
            <person name="Rosenke K."/>
        </authorList>
    </citation>
    <scope>NUCLEOTIDE SEQUENCE [LARGE SCALE GENOMIC DNA]</scope>
    <source>
        <strain evidence="7">CBS 101.48</strain>
    </source>
</reference>
<keyword evidence="8" id="KW-1185">Reference proteome</keyword>
<dbReference type="InterPro" id="IPR008271">
    <property type="entry name" value="Ser/Thr_kinase_AS"/>
</dbReference>
<protein>
    <recommendedName>
        <fullName evidence="1">non-specific serine/threonine protein kinase</fullName>
        <ecNumber evidence="1">2.7.11.1</ecNumber>
    </recommendedName>
</protein>
<dbReference type="Pfam" id="PF00069">
    <property type="entry name" value="Pkinase"/>
    <property type="match status" value="1"/>
</dbReference>
<dbReference type="SUPFAM" id="SSF56112">
    <property type="entry name" value="Protein kinase-like (PK-like)"/>
    <property type="match status" value="1"/>
</dbReference>
<dbReference type="InterPro" id="IPR011009">
    <property type="entry name" value="Kinase-like_dom_sf"/>
</dbReference>
<dbReference type="PROSITE" id="PS00108">
    <property type="entry name" value="PROTEIN_KINASE_ST"/>
    <property type="match status" value="1"/>
</dbReference>
<dbReference type="InterPro" id="IPR017441">
    <property type="entry name" value="Protein_kinase_ATP_BS"/>
</dbReference>
<evidence type="ECO:0000256" key="3">
    <source>
        <dbReference type="ARBA" id="ARBA00022840"/>
    </source>
</evidence>
<name>A0A168M9Z9_ABSGL</name>
<keyword evidence="3 4" id="KW-0067">ATP-binding</keyword>
<evidence type="ECO:0000313" key="8">
    <source>
        <dbReference type="Proteomes" id="UP000078561"/>
    </source>
</evidence>
<proteinExistence type="predicted"/>
<dbReference type="InParanoid" id="A0A168M9Z9"/>
<dbReference type="Proteomes" id="UP000078561">
    <property type="component" value="Unassembled WGS sequence"/>
</dbReference>
<gene>
    <name evidence="7" type="primary">ABSGL_03708.1 scaffold 4609</name>
</gene>
<dbReference type="SMART" id="SM00220">
    <property type="entry name" value="S_TKc"/>
    <property type="match status" value="1"/>
</dbReference>
<dbReference type="EMBL" id="LT552047">
    <property type="protein sequence ID" value="SAL98181.1"/>
    <property type="molecule type" value="Genomic_DNA"/>
</dbReference>
<dbReference type="AlphaFoldDB" id="A0A168M9Z9"/>
<accession>A0A168M9Z9</accession>
<dbReference type="InterPro" id="IPR000719">
    <property type="entry name" value="Prot_kinase_dom"/>
</dbReference>
<dbReference type="Gene3D" id="1.10.510.10">
    <property type="entry name" value="Transferase(Phosphotransferase) domain 1"/>
    <property type="match status" value="1"/>
</dbReference>
<dbReference type="EC" id="2.7.11.1" evidence="1"/>
<evidence type="ECO:0000256" key="4">
    <source>
        <dbReference type="PROSITE-ProRule" id="PRU10141"/>
    </source>
</evidence>
<evidence type="ECO:0000259" key="6">
    <source>
        <dbReference type="PROSITE" id="PS50011"/>
    </source>
</evidence>
<keyword evidence="2 4" id="KW-0547">Nucleotide-binding</keyword>
<dbReference type="PANTHER" id="PTHR11909">
    <property type="entry name" value="CASEIN KINASE-RELATED"/>
    <property type="match status" value="1"/>
</dbReference>
<evidence type="ECO:0000313" key="7">
    <source>
        <dbReference type="EMBL" id="SAL98181.1"/>
    </source>
</evidence>
<dbReference type="PROSITE" id="PS50011">
    <property type="entry name" value="PROTEIN_KINASE_DOM"/>
    <property type="match status" value="1"/>
</dbReference>
<feature type="region of interest" description="Disordered" evidence="5">
    <location>
        <begin position="582"/>
        <end position="603"/>
    </location>
</feature>
<dbReference type="STRING" id="4829.A0A168M9Z9"/>
<organism evidence="7">
    <name type="scientific">Absidia glauca</name>
    <name type="common">Pin mould</name>
    <dbReference type="NCBI Taxonomy" id="4829"/>
    <lineage>
        <taxon>Eukaryota</taxon>
        <taxon>Fungi</taxon>
        <taxon>Fungi incertae sedis</taxon>
        <taxon>Mucoromycota</taxon>
        <taxon>Mucoromycotina</taxon>
        <taxon>Mucoromycetes</taxon>
        <taxon>Mucorales</taxon>
        <taxon>Cunninghamellaceae</taxon>
        <taxon>Absidia</taxon>
    </lineage>
</organism>